<dbReference type="SUPFAM" id="SSF56317">
    <property type="entry name" value="Carbon-nitrogen hydrolase"/>
    <property type="match status" value="1"/>
</dbReference>
<dbReference type="AlphaFoldDB" id="A0A2Z4FL61"/>
<dbReference type="Proteomes" id="UP000249799">
    <property type="component" value="Chromosome"/>
</dbReference>
<keyword evidence="4" id="KW-1185">Reference proteome</keyword>
<dbReference type="InterPro" id="IPR001110">
    <property type="entry name" value="UPF0012_CS"/>
</dbReference>
<dbReference type="OrthoDB" id="9811121at2"/>
<comment type="similarity">
    <text evidence="1">Belongs to the carbon-nitrogen hydrolase superfamily. NIT1/NIT2 family.</text>
</comment>
<gene>
    <name evidence="3" type="ORF">DN745_09520</name>
</gene>
<proteinExistence type="inferred from homology"/>
<dbReference type="Gene3D" id="3.60.110.10">
    <property type="entry name" value="Carbon-nitrogen hydrolase"/>
    <property type="match status" value="1"/>
</dbReference>
<dbReference type="RefSeq" id="WP_111334307.1">
    <property type="nucleotide sequence ID" value="NZ_CP030032.1"/>
</dbReference>
<dbReference type="CDD" id="cd07572">
    <property type="entry name" value="nit"/>
    <property type="match status" value="1"/>
</dbReference>
<dbReference type="PROSITE" id="PS50263">
    <property type="entry name" value="CN_HYDROLASE"/>
    <property type="match status" value="1"/>
</dbReference>
<protein>
    <submittedName>
        <fullName evidence="3">Carbon-nitrogen hydrolase family protein</fullName>
    </submittedName>
</protein>
<dbReference type="Pfam" id="PF00795">
    <property type="entry name" value="CN_hydrolase"/>
    <property type="match status" value="1"/>
</dbReference>
<reference evidence="3 4" key="1">
    <citation type="submission" date="2018-06" db="EMBL/GenBank/DDBJ databases">
        <title>Lujinxingia sediminis gen. nov. sp. nov., a new facultative anaerobic member of the class Deltaproteobacteria, and proposal of Lujinxingaceae fam. nov.</title>
        <authorList>
            <person name="Guo L.-Y."/>
            <person name="Li C.-M."/>
            <person name="Wang S."/>
            <person name="Du Z.-J."/>
        </authorList>
    </citation>
    <scope>NUCLEOTIDE SEQUENCE [LARGE SCALE GENOMIC DNA]</scope>
    <source>
        <strain evidence="3 4">FA350</strain>
    </source>
</reference>
<accession>A0A2Z4FL61</accession>
<dbReference type="EMBL" id="CP030032">
    <property type="protein sequence ID" value="AWV89560.1"/>
    <property type="molecule type" value="Genomic_DNA"/>
</dbReference>
<keyword evidence="2 3" id="KW-0378">Hydrolase</keyword>
<dbReference type="InterPro" id="IPR003010">
    <property type="entry name" value="C-N_Hydrolase"/>
</dbReference>
<dbReference type="PANTHER" id="PTHR23088:SF27">
    <property type="entry name" value="DEAMINATED GLUTATHIONE AMIDASE"/>
    <property type="match status" value="1"/>
</dbReference>
<dbReference type="PANTHER" id="PTHR23088">
    <property type="entry name" value="NITRILASE-RELATED"/>
    <property type="match status" value="1"/>
</dbReference>
<organism evidence="3 4">
    <name type="scientific">Bradymonas sediminis</name>
    <dbReference type="NCBI Taxonomy" id="1548548"/>
    <lineage>
        <taxon>Bacteria</taxon>
        <taxon>Deltaproteobacteria</taxon>
        <taxon>Bradymonadales</taxon>
        <taxon>Bradymonadaceae</taxon>
        <taxon>Bradymonas</taxon>
    </lineage>
</organism>
<evidence type="ECO:0000313" key="3">
    <source>
        <dbReference type="EMBL" id="AWV89560.1"/>
    </source>
</evidence>
<dbReference type="KEGG" id="bsed:DN745_09520"/>
<name>A0A2Z4FL61_9DELT</name>
<evidence type="ECO:0000256" key="1">
    <source>
        <dbReference type="ARBA" id="ARBA00010613"/>
    </source>
</evidence>
<evidence type="ECO:0000313" key="4">
    <source>
        <dbReference type="Proteomes" id="UP000249799"/>
    </source>
</evidence>
<dbReference type="InterPro" id="IPR045254">
    <property type="entry name" value="Nit1/2_C-N_Hydrolase"/>
</dbReference>
<evidence type="ECO:0000256" key="2">
    <source>
        <dbReference type="ARBA" id="ARBA00022801"/>
    </source>
</evidence>
<dbReference type="PROSITE" id="PS01227">
    <property type="entry name" value="UPF0012"/>
    <property type="match status" value="1"/>
</dbReference>
<dbReference type="GO" id="GO:0016811">
    <property type="term" value="F:hydrolase activity, acting on carbon-nitrogen (but not peptide) bonds, in linear amides"/>
    <property type="evidence" value="ECO:0007669"/>
    <property type="project" value="InterPro"/>
</dbReference>
<dbReference type="InterPro" id="IPR036526">
    <property type="entry name" value="C-N_Hydrolase_sf"/>
</dbReference>
<sequence length="286" mass="31384">MKTSLIQLCSTRDVAHNLKRCDELADQAIADGADWILFPENAPFLGPDKEKFTIAEPIDGPIVGHFREIARRGQCWVSLGSFAEKIASERGGAPERTYNTQLLIAPSGETVAVYRKIHLFDVHVEGGQSFLESGSVAPGDQVVSAAIAPDGTSAPAQRVGLTICYDLRFPELYRALSAQGATVLTAPAAFTLQTGRDHWHPLLQARAIENQAYILAPNQFGNHFGQRWSYGHSAIYDPWGRMIACAPDTECVVSATLDFEYLNDVRQRMPCLSHRRLGGPNTSTFK</sequence>